<keyword evidence="4 7" id="KW-0812">Transmembrane</keyword>
<feature type="transmembrane region" description="Helical" evidence="9">
    <location>
        <begin position="322"/>
        <end position="340"/>
    </location>
</feature>
<evidence type="ECO:0000259" key="10">
    <source>
        <dbReference type="Pfam" id="PF00361"/>
    </source>
</evidence>
<dbReference type="InterPro" id="IPR003918">
    <property type="entry name" value="NADH_UbQ_OxRdtase"/>
</dbReference>
<evidence type="ECO:0000256" key="6">
    <source>
        <dbReference type="ARBA" id="ARBA00023136"/>
    </source>
</evidence>
<feature type="transmembrane region" description="Helical" evidence="9">
    <location>
        <begin position="292"/>
        <end position="315"/>
    </location>
</feature>
<dbReference type="NCBIfam" id="NF009306">
    <property type="entry name" value="PRK12663.1"/>
    <property type="match status" value="1"/>
</dbReference>
<evidence type="ECO:0000256" key="5">
    <source>
        <dbReference type="ARBA" id="ARBA00022989"/>
    </source>
</evidence>
<evidence type="ECO:0000256" key="4">
    <source>
        <dbReference type="ARBA" id="ARBA00022692"/>
    </source>
</evidence>
<dbReference type="PRINTS" id="PR01437">
    <property type="entry name" value="NUOXDRDTASE4"/>
</dbReference>
<dbReference type="Pfam" id="PF00361">
    <property type="entry name" value="Proton_antipo_M"/>
    <property type="match status" value="1"/>
</dbReference>
<feature type="transmembrane region" description="Helical" evidence="9">
    <location>
        <begin position="430"/>
        <end position="450"/>
    </location>
</feature>
<evidence type="ECO:0000256" key="1">
    <source>
        <dbReference type="ARBA" id="ARBA00004651"/>
    </source>
</evidence>
<proteinExistence type="inferred from homology"/>
<feature type="transmembrane region" description="Helical" evidence="9">
    <location>
        <begin position="129"/>
        <end position="148"/>
    </location>
</feature>
<dbReference type="RefSeq" id="WP_101534275.1">
    <property type="nucleotide sequence ID" value="NZ_PKUQ01000022.1"/>
</dbReference>
<evidence type="ECO:0000313" key="12">
    <source>
        <dbReference type="Proteomes" id="UP000234881"/>
    </source>
</evidence>
<feature type="transmembrane region" description="Helical" evidence="9">
    <location>
        <begin position="53"/>
        <end position="74"/>
    </location>
</feature>
<feature type="transmembrane region" description="Helical" evidence="9">
    <location>
        <begin position="25"/>
        <end position="44"/>
    </location>
</feature>
<feature type="transmembrane region" description="Helical" evidence="9">
    <location>
        <begin position="260"/>
        <end position="280"/>
    </location>
</feature>
<feature type="transmembrane region" description="Helical" evidence="9">
    <location>
        <begin position="346"/>
        <end position="370"/>
    </location>
</feature>
<sequence>MAGNAEHAVDFSAGMLVAPTQLSDWLVIAPIIITILGGAFILMLRERPKHHGYFAVFFLSLLVIADFLLLAQVLEKGPITMTMGRWLPPFGISFSVDAFGASLTTIAGIVALLVCIYSLVDITNTGRRYGFYPLFMLLMAGVSGSFLTGDIFNLYVWFEVLLISSFGLLILGGKSIQIDGALKYAVLNLMATTLFLIATGYLYGTLGSLNMADITLKIRSLPEGSAPMATIGALYFLAFAMKAAAFPVNFWLPASYHTPNIVVSAIFAGLLTKVGIFALIRTLVMLMPESWAILTDVIAWIAAVTMIVGALGALAQNDVRRMLGYLVVAGIGAMLVGVAVGTETALIGTILYAVHSILVIAALYLALGILMRMNGGKSRLSELGGGYKASSLLSILFLILVFAASGLPPFSGFWAKFALVESSLREDHNWLAFTILLSGFLTTIAMGRVWTHAFWRGGPIGTQDGHDAAPLNRMARSIQGKLFVPVTVLVLMSALIGIFPSPMFSIAQTSASGLLKPDKYIDSVFGAAIEQKQSQMQGQTHIGEGKEQDSHAEGEPTSLEGVVDLPETKPEGAR</sequence>
<dbReference type="PANTHER" id="PTHR42703:SF1">
    <property type="entry name" value="NA(+)_H(+) ANTIPORTER SUBUNIT D1"/>
    <property type="match status" value="1"/>
</dbReference>
<dbReference type="GO" id="GO:0042773">
    <property type="term" value="P:ATP synthesis coupled electron transport"/>
    <property type="evidence" value="ECO:0007669"/>
    <property type="project" value="InterPro"/>
</dbReference>
<evidence type="ECO:0000256" key="9">
    <source>
        <dbReference type="SAM" id="Phobius"/>
    </source>
</evidence>
<feature type="transmembrane region" description="Helical" evidence="9">
    <location>
        <begin position="94"/>
        <end position="117"/>
    </location>
</feature>
<keyword evidence="6 9" id="KW-0472">Membrane</keyword>
<gene>
    <name evidence="11" type="ORF">C0081_13150</name>
</gene>
<feature type="transmembrane region" description="Helical" evidence="9">
    <location>
        <begin position="226"/>
        <end position="248"/>
    </location>
</feature>
<feature type="transmembrane region" description="Helical" evidence="9">
    <location>
        <begin position="391"/>
        <end position="410"/>
    </location>
</feature>
<keyword evidence="3" id="KW-1003">Cell membrane</keyword>
<evidence type="ECO:0000256" key="7">
    <source>
        <dbReference type="RuleBase" id="RU000320"/>
    </source>
</evidence>
<dbReference type="OrthoDB" id="9768329at2"/>
<dbReference type="PANTHER" id="PTHR42703">
    <property type="entry name" value="NADH DEHYDROGENASE"/>
    <property type="match status" value="1"/>
</dbReference>
<reference evidence="11 12" key="1">
    <citation type="submission" date="2018-01" db="EMBL/GenBank/DDBJ databases">
        <title>The draft genome sequence of Cohaesibacter sp. H1304.</title>
        <authorList>
            <person name="Wang N.-N."/>
            <person name="Du Z.-J."/>
        </authorList>
    </citation>
    <scope>NUCLEOTIDE SEQUENCE [LARGE SCALE GENOMIC DNA]</scope>
    <source>
        <strain evidence="11 12">H1304</strain>
    </source>
</reference>
<evidence type="ECO:0000256" key="3">
    <source>
        <dbReference type="ARBA" id="ARBA00022475"/>
    </source>
</evidence>
<dbReference type="GO" id="GO:0005886">
    <property type="term" value="C:plasma membrane"/>
    <property type="evidence" value="ECO:0007669"/>
    <property type="project" value="UniProtKB-SubCell"/>
</dbReference>
<feature type="transmembrane region" description="Helical" evidence="9">
    <location>
        <begin position="184"/>
        <end position="206"/>
    </location>
</feature>
<dbReference type="GO" id="GO:0008137">
    <property type="term" value="F:NADH dehydrogenase (ubiquinone) activity"/>
    <property type="evidence" value="ECO:0007669"/>
    <property type="project" value="InterPro"/>
</dbReference>
<comment type="similarity">
    <text evidence="2">Belongs to the CPA3 antiporters (TC 2.A.63) subunit D family.</text>
</comment>
<evidence type="ECO:0000313" key="11">
    <source>
        <dbReference type="EMBL" id="PLW76985.1"/>
    </source>
</evidence>
<feature type="compositionally biased region" description="Basic and acidic residues" evidence="8">
    <location>
        <begin position="543"/>
        <end position="554"/>
    </location>
</feature>
<protein>
    <submittedName>
        <fullName evidence="11">Na+/H+ antiporter subunit D</fullName>
    </submittedName>
</protein>
<feature type="transmembrane region" description="Helical" evidence="9">
    <location>
        <begin position="154"/>
        <end position="172"/>
    </location>
</feature>
<dbReference type="EMBL" id="PKUQ01000022">
    <property type="protein sequence ID" value="PLW76985.1"/>
    <property type="molecule type" value="Genomic_DNA"/>
</dbReference>
<feature type="region of interest" description="Disordered" evidence="8">
    <location>
        <begin position="533"/>
        <end position="574"/>
    </location>
</feature>
<evidence type="ECO:0000256" key="8">
    <source>
        <dbReference type="SAM" id="MobiDB-lite"/>
    </source>
</evidence>
<keyword evidence="12" id="KW-1185">Reference proteome</keyword>
<comment type="caution">
    <text evidence="11">The sequence shown here is derived from an EMBL/GenBank/DDBJ whole genome shotgun (WGS) entry which is preliminary data.</text>
</comment>
<dbReference type="InterPro" id="IPR001750">
    <property type="entry name" value="ND/Mrp_TM"/>
</dbReference>
<keyword evidence="5 9" id="KW-1133">Transmembrane helix</keyword>
<dbReference type="AlphaFoldDB" id="A0A2N5XR95"/>
<comment type="subcellular location">
    <subcellularLocation>
        <location evidence="1">Cell membrane</location>
        <topology evidence="1">Multi-pass membrane protein</topology>
    </subcellularLocation>
    <subcellularLocation>
        <location evidence="7">Membrane</location>
        <topology evidence="7">Multi-pass membrane protein</topology>
    </subcellularLocation>
</comment>
<organism evidence="11 12">
    <name type="scientific">Cohaesibacter celericrescens</name>
    <dbReference type="NCBI Taxonomy" id="2067669"/>
    <lineage>
        <taxon>Bacteria</taxon>
        <taxon>Pseudomonadati</taxon>
        <taxon>Pseudomonadota</taxon>
        <taxon>Alphaproteobacteria</taxon>
        <taxon>Hyphomicrobiales</taxon>
        <taxon>Cohaesibacteraceae</taxon>
    </lineage>
</organism>
<name>A0A2N5XR95_9HYPH</name>
<accession>A0A2N5XR95</accession>
<evidence type="ECO:0000256" key="2">
    <source>
        <dbReference type="ARBA" id="ARBA00005346"/>
    </source>
</evidence>
<feature type="domain" description="NADH:quinone oxidoreductase/Mrp antiporter transmembrane" evidence="10">
    <location>
        <begin position="150"/>
        <end position="442"/>
    </location>
</feature>
<feature type="transmembrane region" description="Helical" evidence="9">
    <location>
        <begin position="482"/>
        <end position="500"/>
    </location>
</feature>
<dbReference type="InterPro" id="IPR050586">
    <property type="entry name" value="CPA3_Na-H_Antiporter_D"/>
</dbReference>
<dbReference type="Proteomes" id="UP000234881">
    <property type="component" value="Unassembled WGS sequence"/>
</dbReference>